<name>A0AA39X4J5_9PEZI</name>
<keyword evidence="1" id="KW-0732">Signal</keyword>
<dbReference type="Proteomes" id="UP001175000">
    <property type="component" value="Unassembled WGS sequence"/>
</dbReference>
<organism evidence="2 3">
    <name type="scientific">Immersiella caudata</name>
    <dbReference type="NCBI Taxonomy" id="314043"/>
    <lineage>
        <taxon>Eukaryota</taxon>
        <taxon>Fungi</taxon>
        <taxon>Dikarya</taxon>
        <taxon>Ascomycota</taxon>
        <taxon>Pezizomycotina</taxon>
        <taxon>Sordariomycetes</taxon>
        <taxon>Sordariomycetidae</taxon>
        <taxon>Sordariales</taxon>
        <taxon>Lasiosphaeriaceae</taxon>
        <taxon>Immersiella</taxon>
    </lineage>
</organism>
<proteinExistence type="predicted"/>
<comment type="caution">
    <text evidence="2">The sequence shown here is derived from an EMBL/GenBank/DDBJ whole genome shotgun (WGS) entry which is preliminary data.</text>
</comment>
<accession>A0AA39X4J5</accession>
<feature type="chain" id="PRO_5041313407" evidence="1">
    <location>
        <begin position="25"/>
        <end position="180"/>
    </location>
</feature>
<evidence type="ECO:0000313" key="2">
    <source>
        <dbReference type="EMBL" id="KAK0627166.1"/>
    </source>
</evidence>
<feature type="signal peptide" evidence="1">
    <location>
        <begin position="1"/>
        <end position="24"/>
    </location>
</feature>
<sequence>MSRISHRTAMKIAIAALLAAVSAAFRDWPLVCMSSPPMQLIAGTTNVSAINENPYWKQCRAILHFADPEFVPITYSFTPTAPCSGTQVTSFVVPSGAPNGDARIIWQCKRSSACSFAVVSNGTGDRSLTPEQNAGTNAGQTVELTRINSATQVPPFPNTTATEVTQFLTRPVCSVGLDFA</sequence>
<gene>
    <name evidence="2" type="ORF">B0T14DRAFT_129331</name>
</gene>
<protein>
    <submittedName>
        <fullName evidence="2">Uncharacterized protein</fullName>
    </submittedName>
</protein>
<reference evidence="2" key="1">
    <citation type="submission" date="2023-06" db="EMBL/GenBank/DDBJ databases">
        <title>Genome-scale phylogeny and comparative genomics of the fungal order Sordariales.</title>
        <authorList>
            <consortium name="Lawrence Berkeley National Laboratory"/>
            <person name="Hensen N."/>
            <person name="Bonometti L."/>
            <person name="Westerberg I."/>
            <person name="Brannstrom I.O."/>
            <person name="Guillou S."/>
            <person name="Cros-Aarteil S."/>
            <person name="Calhoun S."/>
            <person name="Haridas S."/>
            <person name="Kuo A."/>
            <person name="Mondo S."/>
            <person name="Pangilinan J."/>
            <person name="Riley R."/>
            <person name="Labutti K."/>
            <person name="Andreopoulos B."/>
            <person name="Lipzen A."/>
            <person name="Chen C."/>
            <person name="Yanf M."/>
            <person name="Daum C."/>
            <person name="Ng V."/>
            <person name="Clum A."/>
            <person name="Steindorff A."/>
            <person name="Ohm R."/>
            <person name="Martin F."/>
            <person name="Silar P."/>
            <person name="Natvig D."/>
            <person name="Lalanne C."/>
            <person name="Gautier V."/>
            <person name="Ament-Velasquez S.L."/>
            <person name="Kruys A."/>
            <person name="Hutchinson M.I."/>
            <person name="Powell A.J."/>
            <person name="Barry K."/>
            <person name="Miller A.N."/>
            <person name="Grigoriev I.V."/>
            <person name="Debuchy R."/>
            <person name="Gladieux P."/>
            <person name="Thoren M.H."/>
            <person name="Johannesson H."/>
        </authorList>
    </citation>
    <scope>NUCLEOTIDE SEQUENCE</scope>
    <source>
        <strain evidence="2">CBS 606.72</strain>
    </source>
</reference>
<dbReference type="EMBL" id="JAULSU010000002">
    <property type="protein sequence ID" value="KAK0627166.1"/>
    <property type="molecule type" value="Genomic_DNA"/>
</dbReference>
<dbReference type="AlphaFoldDB" id="A0AA39X4J5"/>
<keyword evidence="3" id="KW-1185">Reference proteome</keyword>
<evidence type="ECO:0000256" key="1">
    <source>
        <dbReference type="SAM" id="SignalP"/>
    </source>
</evidence>
<evidence type="ECO:0000313" key="3">
    <source>
        <dbReference type="Proteomes" id="UP001175000"/>
    </source>
</evidence>